<comment type="caution">
    <text evidence="4">The sequence shown here is derived from an EMBL/GenBank/DDBJ whole genome shotgun (WGS) entry which is preliminary data.</text>
</comment>
<evidence type="ECO:0000313" key="5">
    <source>
        <dbReference type="Proteomes" id="UP001419268"/>
    </source>
</evidence>
<organism evidence="4 5">
    <name type="scientific">Stephania cephalantha</name>
    <dbReference type="NCBI Taxonomy" id="152367"/>
    <lineage>
        <taxon>Eukaryota</taxon>
        <taxon>Viridiplantae</taxon>
        <taxon>Streptophyta</taxon>
        <taxon>Embryophyta</taxon>
        <taxon>Tracheophyta</taxon>
        <taxon>Spermatophyta</taxon>
        <taxon>Magnoliopsida</taxon>
        <taxon>Ranunculales</taxon>
        <taxon>Menispermaceae</taxon>
        <taxon>Menispermoideae</taxon>
        <taxon>Cissampelideae</taxon>
        <taxon>Stephania</taxon>
    </lineage>
</organism>
<feature type="repeat" description="PPR" evidence="3">
    <location>
        <begin position="493"/>
        <end position="527"/>
    </location>
</feature>
<dbReference type="GO" id="GO:0003723">
    <property type="term" value="F:RNA binding"/>
    <property type="evidence" value="ECO:0007669"/>
    <property type="project" value="InterPro"/>
</dbReference>
<feature type="repeat" description="PPR" evidence="3">
    <location>
        <begin position="253"/>
        <end position="283"/>
    </location>
</feature>
<feature type="repeat" description="PPR" evidence="3">
    <location>
        <begin position="528"/>
        <end position="558"/>
    </location>
</feature>
<keyword evidence="1" id="KW-0677">Repeat</keyword>
<feature type="repeat" description="PPR" evidence="3">
    <location>
        <begin position="354"/>
        <end position="388"/>
    </location>
</feature>
<proteinExistence type="inferred from homology"/>
<dbReference type="InterPro" id="IPR002885">
    <property type="entry name" value="PPR_rpt"/>
</dbReference>
<feature type="repeat" description="PPR" evidence="3">
    <location>
        <begin position="218"/>
        <end position="252"/>
    </location>
</feature>
<dbReference type="PROSITE" id="PS51375">
    <property type="entry name" value="PPR"/>
    <property type="match status" value="7"/>
</dbReference>
<dbReference type="InterPro" id="IPR046848">
    <property type="entry name" value="E_motif"/>
</dbReference>
<dbReference type="Pfam" id="PF13041">
    <property type="entry name" value="PPR_2"/>
    <property type="match status" value="3"/>
</dbReference>
<dbReference type="InterPro" id="IPR011990">
    <property type="entry name" value="TPR-like_helical_dom_sf"/>
</dbReference>
<dbReference type="EMBL" id="JBBNAG010000010">
    <property type="protein sequence ID" value="KAK9101342.1"/>
    <property type="molecule type" value="Genomic_DNA"/>
</dbReference>
<feature type="repeat" description="PPR" evidence="3">
    <location>
        <begin position="117"/>
        <end position="151"/>
    </location>
</feature>
<dbReference type="InterPro" id="IPR046960">
    <property type="entry name" value="PPR_At4g14850-like_plant"/>
</dbReference>
<evidence type="ECO:0000256" key="1">
    <source>
        <dbReference type="ARBA" id="ARBA00022737"/>
    </source>
</evidence>
<protein>
    <recommendedName>
        <fullName evidence="6">Pentatricopeptide repeat-containing protein</fullName>
    </recommendedName>
</protein>
<dbReference type="NCBIfam" id="TIGR00756">
    <property type="entry name" value="PPR"/>
    <property type="match status" value="6"/>
</dbReference>
<sequence>MLHGSKRIISIQVRYYKPRRSLFLSSHVCSATFCSHRLKPIESDQSAEKNIVNLFEHILRQCSTIHQAKETHTQIIITRSDQYAFLAARLITVYAQFGFLAYAKMVFQGIPIEHKSNLLLWNSMLRASQSYGYFAESLRLYRKMRNVGIMPDGFTFPLLVRACASIGNLHMCKLVHGHVLVSGFQFHVHVANELIGMFGKLGFMDHARKVFDGMQFRSCISWNSLLSGFSKNYNLEGTINMFKWMELEGMEPNLVAWTSLLSAHARCGKCEDVLRLFREMRLKRNGATAEAVAVVLSVCADFYMSYEGIVIHGYVVTGGFQNYMFVNNSLICLYGKHGNMEDSNSLFRQMKAKNLITWNSLISSFAEAGLCDKAFEVFSQLEKSGDSMLQPNVITWTTVISGFSSKGRGNECLDMFRRMLYANVDPNSVTFASVLSACGELAVLDRGREIHGHSIRARLDNNILVGNGLINMYMKCGKLKEAQIIFNKLGDRDLVSWNSMIAGYGMHGFGEDCLLTFRQMVEVGQRPDEVTFVAVLSACSHAGLVTEGQQLFDQMVNMFSIQPLMEHYACMVDLLGRGGLLQEACDIVKNMPMEPNVCVWGALLNSCRMYKNTDLAEVAASKIFSLETRTVGSYMLLSNLYAACGSWQNSAKVRMLAKTKGLKKNPGQSWIEVQNKVHTFLAGNALQQPGLEEVYDVLGDLGLKMETGRYITDGNAELHEGLYNEDKLMVSANY</sequence>
<dbReference type="AlphaFoldDB" id="A0AAP0F2P7"/>
<reference evidence="4 5" key="1">
    <citation type="submission" date="2024-01" db="EMBL/GenBank/DDBJ databases">
        <title>Genome assemblies of Stephania.</title>
        <authorList>
            <person name="Yang L."/>
        </authorList>
    </citation>
    <scope>NUCLEOTIDE SEQUENCE [LARGE SCALE GENOMIC DNA]</scope>
    <source>
        <strain evidence="4">JXDWG</strain>
        <tissue evidence="4">Leaf</tissue>
    </source>
</reference>
<evidence type="ECO:0000313" key="4">
    <source>
        <dbReference type="EMBL" id="KAK9101342.1"/>
    </source>
</evidence>
<comment type="similarity">
    <text evidence="2">Belongs to the PPR family. PCMP-E subfamily.</text>
</comment>
<keyword evidence="5" id="KW-1185">Reference proteome</keyword>
<gene>
    <name evidence="4" type="ORF">Scep_024772</name>
</gene>
<dbReference type="FunFam" id="1.25.40.10:FF:000031">
    <property type="entry name" value="Pentatricopeptide repeat-containing protein mitochondrial"/>
    <property type="match status" value="1"/>
</dbReference>
<evidence type="ECO:0008006" key="6">
    <source>
        <dbReference type="Google" id="ProtNLM"/>
    </source>
</evidence>
<dbReference type="Proteomes" id="UP001419268">
    <property type="component" value="Unassembled WGS sequence"/>
</dbReference>
<evidence type="ECO:0000256" key="2">
    <source>
        <dbReference type="ARBA" id="ARBA00061659"/>
    </source>
</evidence>
<accession>A0AAP0F2P7</accession>
<dbReference type="Pfam" id="PF01535">
    <property type="entry name" value="PPR"/>
    <property type="match status" value="5"/>
</dbReference>
<dbReference type="Gene3D" id="1.25.40.10">
    <property type="entry name" value="Tetratricopeptide repeat domain"/>
    <property type="match status" value="4"/>
</dbReference>
<name>A0AAP0F2P7_9MAGN</name>
<dbReference type="FunFam" id="1.25.40.10:FF:000280">
    <property type="entry name" value="Pentatricopeptide repeat-containing protein"/>
    <property type="match status" value="1"/>
</dbReference>
<evidence type="ECO:0000256" key="3">
    <source>
        <dbReference type="PROSITE-ProRule" id="PRU00708"/>
    </source>
</evidence>
<dbReference type="GO" id="GO:0009451">
    <property type="term" value="P:RNA modification"/>
    <property type="evidence" value="ECO:0007669"/>
    <property type="project" value="InterPro"/>
</dbReference>
<dbReference type="Pfam" id="PF20431">
    <property type="entry name" value="E_motif"/>
    <property type="match status" value="1"/>
</dbReference>
<feature type="repeat" description="PPR" evidence="3">
    <location>
        <begin position="392"/>
        <end position="426"/>
    </location>
</feature>
<dbReference type="FunFam" id="1.25.40.10:FF:000393">
    <property type="entry name" value="Pentatricopeptide repeat-containing protein At1g20230"/>
    <property type="match status" value="2"/>
</dbReference>
<dbReference type="PANTHER" id="PTHR47926">
    <property type="entry name" value="PENTATRICOPEPTIDE REPEAT-CONTAINING PROTEIN"/>
    <property type="match status" value="1"/>
</dbReference>
<dbReference type="PANTHER" id="PTHR47926:SF389">
    <property type="entry name" value="PENTATRICOPEPTIDE PROTEIN-RELATED"/>
    <property type="match status" value="1"/>
</dbReference>